<evidence type="ECO:0000256" key="1">
    <source>
        <dbReference type="SAM" id="MobiDB-lite"/>
    </source>
</evidence>
<name>A0ABQ1JRU9_9SPHN</name>
<feature type="compositionally biased region" description="Polar residues" evidence="1">
    <location>
        <begin position="87"/>
        <end position="99"/>
    </location>
</feature>
<organism evidence="2 3">
    <name type="scientific">Blastomonas aquatica</name>
    <dbReference type="NCBI Taxonomy" id="1510276"/>
    <lineage>
        <taxon>Bacteria</taxon>
        <taxon>Pseudomonadati</taxon>
        <taxon>Pseudomonadota</taxon>
        <taxon>Alphaproteobacteria</taxon>
        <taxon>Sphingomonadales</taxon>
        <taxon>Sphingomonadaceae</taxon>
        <taxon>Blastomonas</taxon>
    </lineage>
</organism>
<dbReference type="Proteomes" id="UP000614261">
    <property type="component" value="Unassembled WGS sequence"/>
</dbReference>
<evidence type="ECO:0008006" key="4">
    <source>
        <dbReference type="Google" id="ProtNLM"/>
    </source>
</evidence>
<sequence length="99" mass="10336">MEQIMRKQILTGIAAVGLISLGACQSEEAERVENQAEAEAEVLEDMADRAPTDAQEDALDAQADAVEDAGEARANQIDSEAGVVTPGTVTNQPGTVPNQ</sequence>
<comment type="caution">
    <text evidence="2">The sequence shown here is derived from an EMBL/GenBank/DDBJ whole genome shotgun (WGS) entry which is preliminary data.</text>
</comment>
<evidence type="ECO:0000313" key="3">
    <source>
        <dbReference type="Proteomes" id="UP000614261"/>
    </source>
</evidence>
<gene>
    <name evidence="2" type="ORF">GCM10010833_31520</name>
</gene>
<accession>A0ABQ1JRU9</accession>
<protein>
    <recommendedName>
        <fullName evidence="4">Secreted protein</fullName>
    </recommendedName>
</protein>
<feature type="region of interest" description="Disordered" evidence="1">
    <location>
        <begin position="66"/>
        <end position="99"/>
    </location>
</feature>
<evidence type="ECO:0000313" key="2">
    <source>
        <dbReference type="EMBL" id="GGB73988.1"/>
    </source>
</evidence>
<reference evidence="3" key="1">
    <citation type="journal article" date="2019" name="Int. J. Syst. Evol. Microbiol.">
        <title>The Global Catalogue of Microorganisms (GCM) 10K type strain sequencing project: providing services to taxonomists for standard genome sequencing and annotation.</title>
        <authorList>
            <consortium name="The Broad Institute Genomics Platform"/>
            <consortium name="The Broad Institute Genome Sequencing Center for Infectious Disease"/>
            <person name="Wu L."/>
            <person name="Ma J."/>
        </authorList>
    </citation>
    <scope>NUCLEOTIDE SEQUENCE [LARGE SCALE GENOMIC DNA]</scope>
    <source>
        <strain evidence="3">CGMCC 1.12851</strain>
    </source>
</reference>
<proteinExistence type="predicted"/>
<dbReference type="PROSITE" id="PS51257">
    <property type="entry name" value="PROKAR_LIPOPROTEIN"/>
    <property type="match status" value="1"/>
</dbReference>
<dbReference type="EMBL" id="BMGD01000006">
    <property type="protein sequence ID" value="GGB73988.1"/>
    <property type="molecule type" value="Genomic_DNA"/>
</dbReference>
<keyword evidence="3" id="KW-1185">Reference proteome</keyword>